<evidence type="ECO:0000313" key="1">
    <source>
        <dbReference type="EMBL" id="VDP41002.1"/>
    </source>
</evidence>
<gene>
    <name evidence="1" type="ORF">SMTD_LOCUS7704</name>
</gene>
<dbReference type="EMBL" id="UZAL01028410">
    <property type="protein sequence ID" value="VDP41002.1"/>
    <property type="molecule type" value="Genomic_DNA"/>
</dbReference>
<dbReference type="AlphaFoldDB" id="A0A183P018"/>
<sequence>MSRRLTEFMSNLNESAALHDRLPPSLVIKCIITFNRRSVKSSEILKYWTKIPKRLTINKPSSVERIDVY</sequence>
<dbReference type="Proteomes" id="UP000269396">
    <property type="component" value="Unassembled WGS sequence"/>
</dbReference>
<reference evidence="1 2" key="1">
    <citation type="submission" date="2018-11" db="EMBL/GenBank/DDBJ databases">
        <authorList>
            <consortium name="Pathogen Informatics"/>
        </authorList>
    </citation>
    <scope>NUCLEOTIDE SEQUENCE [LARGE SCALE GENOMIC DNA]</scope>
    <source>
        <strain>Denwood</strain>
        <strain evidence="2">Zambia</strain>
    </source>
</reference>
<keyword evidence="2" id="KW-1185">Reference proteome</keyword>
<evidence type="ECO:0000313" key="2">
    <source>
        <dbReference type="Proteomes" id="UP000269396"/>
    </source>
</evidence>
<accession>A0A183P018</accession>
<name>A0A183P018_9TREM</name>
<proteinExistence type="predicted"/>
<protein>
    <submittedName>
        <fullName evidence="1">Uncharacterized protein</fullName>
    </submittedName>
</protein>
<organism evidence="1 2">
    <name type="scientific">Schistosoma mattheei</name>
    <dbReference type="NCBI Taxonomy" id="31246"/>
    <lineage>
        <taxon>Eukaryota</taxon>
        <taxon>Metazoa</taxon>
        <taxon>Spiralia</taxon>
        <taxon>Lophotrochozoa</taxon>
        <taxon>Platyhelminthes</taxon>
        <taxon>Trematoda</taxon>
        <taxon>Digenea</taxon>
        <taxon>Strigeidida</taxon>
        <taxon>Schistosomatoidea</taxon>
        <taxon>Schistosomatidae</taxon>
        <taxon>Schistosoma</taxon>
    </lineage>
</organism>